<dbReference type="EC" id="2.7.11.1" evidence="3"/>
<dbReference type="CDD" id="cd05117">
    <property type="entry name" value="STKc_CAMK"/>
    <property type="match status" value="1"/>
</dbReference>
<evidence type="ECO:0000256" key="8">
    <source>
        <dbReference type="ARBA" id="ARBA00022741"/>
    </source>
</evidence>
<feature type="compositionally biased region" description="Polar residues" evidence="16">
    <location>
        <begin position="480"/>
        <end position="491"/>
    </location>
</feature>
<feature type="compositionally biased region" description="Acidic residues" evidence="16">
    <location>
        <begin position="587"/>
        <end position="597"/>
    </location>
</feature>
<evidence type="ECO:0000259" key="19">
    <source>
        <dbReference type="PROSITE" id="PS50222"/>
    </source>
</evidence>
<dbReference type="VEuPathDB" id="ToxoDB:TGP89_228750"/>
<evidence type="ECO:0000256" key="12">
    <source>
        <dbReference type="ARBA" id="ARBA00024334"/>
    </source>
</evidence>
<feature type="region of interest" description="Disordered" evidence="16">
    <location>
        <begin position="326"/>
        <end position="631"/>
    </location>
</feature>
<feature type="compositionally biased region" description="Polar residues" evidence="16">
    <location>
        <begin position="949"/>
        <end position="958"/>
    </location>
</feature>
<feature type="compositionally biased region" description="Polar residues" evidence="16">
    <location>
        <begin position="159"/>
        <end position="169"/>
    </location>
</feature>
<keyword evidence="9 20" id="KW-0418">Kinase</keyword>
<comment type="caution">
    <text evidence="20">The sequence shown here is derived from an EMBL/GenBank/DDBJ whole genome shotgun (WGS) entry which is preliminary data.</text>
</comment>
<feature type="region of interest" description="Disordered" evidence="16">
    <location>
        <begin position="258"/>
        <end position="309"/>
    </location>
</feature>
<feature type="compositionally biased region" description="Low complexity" evidence="16">
    <location>
        <begin position="792"/>
        <end position="805"/>
    </location>
</feature>
<dbReference type="Gene3D" id="3.30.200.20">
    <property type="entry name" value="Phosphorylase Kinase, domain 1"/>
    <property type="match status" value="1"/>
</dbReference>
<feature type="compositionally biased region" description="Low complexity" evidence="16">
    <location>
        <begin position="574"/>
        <end position="584"/>
    </location>
</feature>
<dbReference type="SUPFAM" id="SSF56112">
    <property type="entry name" value="Protein kinase-like (PK-like)"/>
    <property type="match status" value="1"/>
</dbReference>
<dbReference type="InterPro" id="IPR011009">
    <property type="entry name" value="Kinase-like_dom_sf"/>
</dbReference>
<keyword evidence="7" id="KW-0677">Repeat</keyword>
<feature type="region of interest" description="Disordered" evidence="16">
    <location>
        <begin position="159"/>
        <end position="227"/>
    </location>
</feature>
<evidence type="ECO:0000259" key="17">
    <source>
        <dbReference type="PROSITE" id="PS50003"/>
    </source>
</evidence>
<dbReference type="PROSITE" id="PS50003">
    <property type="entry name" value="PH_DOMAIN"/>
    <property type="match status" value="1"/>
</dbReference>
<evidence type="ECO:0000256" key="4">
    <source>
        <dbReference type="ARBA" id="ARBA00022527"/>
    </source>
</evidence>
<evidence type="ECO:0000256" key="11">
    <source>
        <dbReference type="ARBA" id="ARBA00022840"/>
    </source>
</evidence>
<dbReference type="PROSITE" id="PS00107">
    <property type="entry name" value="PROTEIN_KINASE_ATP"/>
    <property type="match status" value="1"/>
</dbReference>
<feature type="region of interest" description="Disordered" evidence="16">
    <location>
        <begin position="660"/>
        <end position="684"/>
    </location>
</feature>
<evidence type="ECO:0000256" key="14">
    <source>
        <dbReference type="ARBA" id="ARBA00048679"/>
    </source>
</evidence>
<feature type="compositionally biased region" description="Low complexity" evidence="16">
    <location>
        <begin position="1133"/>
        <end position="1149"/>
    </location>
</feature>
<evidence type="ECO:0000313" key="20">
    <source>
        <dbReference type="EMBL" id="KFG42293.1"/>
    </source>
</evidence>
<feature type="compositionally biased region" description="Low complexity" evidence="16">
    <location>
        <begin position="424"/>
        <end position="435"/>
    </location>
</feature>
<evidence type="ECO:0000256" key="9">
    <source>
        <dbReference type="ARBA" id="ARBA00022777"/>
    </source>
</evidence>
<gene>
    <name evidence="20" type="ORF">TGP89_228750</name>
</gene>
<dbReference type="InterPro" id="IPR002048">
    <property type="entry name" value="EF_hand_dom"/>
</dbReference>
<evidence type="ECO:0000256" key="16">
    <source>
        <dbReference type="SAM" id="MobiDB-lite"/>
    </source>
</evidence>
<dbReference type="InterPro" id="IPR011993">
    <property type="entry name" value="PH-like_dom_sf"/>
</dbReference>
<evidence type="ECO:0000256" key="5">
    <source>
        <dbReference type="ARBA" id="ARBA00022679"/>
    </source>
</evidence>
<dbReference type="FunFam" id="1.10.510.10:FF:000571">
    <property type="entry name" value="Maternal embryonic leucine zipper kinase"/>
    <property type="match status" value="1"/>
</dbReference>
<feature type="region of interest" description="Disordered" evidence="16">
    <location>
        <begin position="1133"/>
        <end position="1163"/>
    </location>
</feature>
<keyword evidence="4" id="KW-0723">Serine/threonine-protein kinase</keyword>
<feature type="binding site" evidence="15">
    <location>
        <position position="1562"/>
    </location>
    <ligand>
        <name>ATP</name>
        <dbReference type="ChEBI" id="CHEBI:30616"/>
    </ligand>
</feature>
<feature type="compositionally biased region" description="Low complexity" evidence="16">
    <location>
        <begin position="1242"/>
        <end position="1269"/>
    </location>
</feature>
<feature type="compositionally biased region" description="Low complexity" evidence="16">
    <location>
        <begin position="1849"/>
        <end position="1859"/>
    </location>
</feature>
<dbReference type="FunFam" id="3.30.200.20:FF:000315">
    <property type="entry name" value="Calcium-dependent protein kinase 3"/>
    <property type="match status" value="1"/>
</dbReference>
<feature type="region of interest" description="Disordered" evidence="16">
    <location>
        <begin position="1350"/>
        <end position="1386"/>
    </location>
</feature>
<comment type="subunit">
    <text evidence="2">Monomer.</text>
</comment>
<evidence type="ECO:0000259" key="18">
    <source>
        <dbReference type="PROSITE" id="PS50011"/>
    </source>
</evidence>
<feature type="compositionally biased region" description="Low complexity" evidence="16">
    <location>
        <begin position="1350"/>
        <end position="1365"/>
    </location>
</feature>
<dbReference type="PROSITE" id="PS00018">
    <property type="entry name" value="EF_HAND_1"/>
    <property type="match status" value="1"/>
</dbReference>
<feature type="region of interest" description="Disordered" evidence="16">
    <location>
        <begin position="1229"/>
        <end position="1270"/>
    </location>
</feature>
<feature type="region of interest" description="Disordered" evidence="16">
    <location>
        <begin position="2022"/>
        <end position="2133"/>
    </location>
</feature>
<evidence type="ECO:0000256" key="6">
    <source>
        <dbReference type="ARBA" id="ARBA00022723"/>
    </source>
</evidence>
<dbReference type="PROSITE" id="PS50222">
    <property type="entry name" value="EF_HAND_2"/>
    <property type="match status" value="2"/>
</dbReference>
<dbReference type="EMBL" id="AEYI02001036">
    <property type="protein sequence ID" value="KFG42293.1"/>
    <property type="molecule type" value="Genomic_DNA"/>
</dbReference>
<dbReference type="InterPro" id="IPR008271">
    <property type="entry name" value="Ser/Thr_kinase_AS"/>
</dbReference>
<evidence type="ECO:0000256" key="7">
    <source>
        <dbReference type="ARBA" id="ARBA00022737"/>
    </source>
</evidence>
<proteinExistence type="inferred from homology"/>
<dbReference type="SUPFAM" id="SSF50729">
    <property type="entry name" value="PH domain-like"/>
    <property type="match status" value="1"/>
</dbReference>
<feature type="compositionally biased region" description="Pro residues" evidence="16">
    <location>
        <begin position="539"/>
        <end position="553"/>
    </location>
</feature>
<dbReference type="Pfam" id="PF13499">
    <property type="entry name" value="EF-hand_7"/>
    <property type="match status" value="1"/>
</dbReference>
<feature type="compositionally biased region" description="Low complexity" evidence="16">
    <location>
        <begin position="258"/>
        <end position="268"/>
    </location>
</feature>
<dbReference type="Gene3D" id="1.10.238.10">
    <property type="entry name" value="EF-hand"/>
    <property type="match status" value="1"/>
</dbReference>
<dbReference type="SUPFAM" id="SSF47473">
    <property type="entry name" value="EF-hand"/>
    <property type="match status" value="1"/>
</dbReference>
<comment type="cofactor">
    <cofactor evidence="1">
        <name>Mg(2+)</name>
        <dbReference type="ChEBI" id="CHEBI:18420"/>
    </cofactor>
</comment>
<dbReference type="PANTHER" id="PTHR24347">
    <property type="entry name" value="SERINE/THREONINE-PROTEIN KINASE"/>
    <property type="match status" value="1"/>
</dbReference>
<feature type="region of interest" description="Disordered" evidence="16">
    <location>
        <begin position="1938"/>
        <end position="1985"/>
    </location>
</feature>
<keyword evidence="11 15" id="KW-0067">ATP-binding</keyword>
<dbReference type="InterPro" id="IPR017441">
    <property type="entry name" value="Protein_kinase_ATP_BS"/>
</dbReference>
<keyword evidence="6" id="KW-0479">Metal-binding</keyword>
<sequence length="2133" mass="219255">MGGVQSTRVGAGGGAGGAGPANSLAFSTQLSKECLKQYLKKFDSDEVEVLKKVYKALSARSPGPGIDKETFLQYFPLPGLWGERLFQKFDFKGSGSVDYEEFLIGIAVCCRGTKSDRMYVLFQVFDLNSDGYIQKSELVAMLSNLPNLDRYMSIRKAQQAHSEGSNSVGRGSHGGKEEEQNLFSPQCQRAPQNGGSSGTAGAVSSSPGNLDDEDDEEDTGSCGSNSNFPGAQAQGAYPEAALVCVSDFVPSQQYVATGSGLSLDSTSSNERPRERLKPYEPHPLLARLEQEASSSEGYGRSFDEESSGASSYSSLSDVFQCFSPFDHASRNPSPPRRVSAQQPTHVGPEAPGQEAPGTVSSPTGEQTGAPPAALSSRPSIDSLVSASSPAGGSPVVLPPPVDRPAGAGTGAEFPLLQASPHARPAVGDDGDSSAGPAGGASGESAAKGAEKSPKTGTLSQQPRGGITKTASRFTSAIKRTFSTQSSSTQGAPESPPVRGFSGGGGSRPVSVLPSRQSSEASVICPQGGISPVGSAHANAPPPGSGTPAPPPIVPTSSGGVPAPGGVSPPPQVPPVVVRAASPRAETQENETGLEELGEGTTPGGDAGREASQKAFAAGTGRGSGPLEEDEAQGNGMLEVPQAAQPSKGPTKSAMLLQAEKDKTRQEQAKKNPSPVAQSLIKEEKEENEQKDVLDVEGIVDKIIEECEFFEHGKLSFPEFKTWLERNEGILSMFTECLHEEVWGLQGNALYRSTSVQNRPSRLTAAGLQGIFKDPLGSGREGGSGKVFRRSKLLSSRTSSASFSSRGMGKAGSPSSSRVGGFGYSASGGMIVNMQHFQKVKHLFTNPAHSSPRRPTRDLDPATPAPQPSRLSSSPQMQATGSSGAASAAAGASSVSAGGPAARGSGAQFGGAGPENAGALAVASPVSGAPSLAVGGATPLAGTTPPPAMETTSQASQHQTGPSGPSSPPGTPASVVSPAAGAGPISVPVSPSVTAVATAAVTQVAGAPTSSAGVEPKQEVTVSVSVVTVAGGGAGSETQPAMASVASGSSPAAPGVTGVTEAVAVASVPGTPTTGATTAVGGPVSEGPATTPSITLQVTTTLDPTTAGAAAGAAAAAATAAAAAFVEETRAAGGATAPGTSVTHTATATAVQGPPDGRGSAGDKVVSEEAFPVIGEEEGERMSGSGDARDDDVYERIAGYRHWEQSRMSPQLAVDIVSKELVDFIRSSHQSLHSAELPRDSRPAPSRGALSGASGPGSGALASPSEGASARAQLPYREGELRQADLAAIARAHDDPLACSGHSPRDLYSCPNCCNPLLLCPFCHSRYPQLTLLEGRVVMECRQCGRLGGSSSSLSDAGAQPAAGTGANSGAGGASGSADPSGGPGAEEDRVEAGICVGGSSRVFTRCWHCGWELSKCAEMLKGNSEAAIDGVLYKKGKHLHQWQARYYVLVDNMLYYYRRKGDAKPRGFMFLEGCYVELLSEQVGGRQYGFAIVHPKGETVSKRLLFANSAKEQREWVDTLRVATKQQALEQLYQVGEQLGHGKFSIVYKGIHRATNELYAIKVIDKGKINGHERELLRSEMAILRLLNHPNVIYMKELLDTKETLYIVMELVRGGELFDLIQQNHRLPELHVNRIISQLLSTVYYLHKCGIVHRDLKPENILLTDRTPNATIKLTDFGLSTLCAPNEVLHQPCGTLAYVAPEVLTMEGYNHQVDVWSIGVIMYLLLRGRLPFPINQAFGHPSFYENTPVSFDGAVWREVSSSAKDLIVRMLQPNPRRRITVADALQHIWIKNPTAVVNNGSKNIDVYISQLDEVRHSTRYGEERTMACCPEVPTFTIPKNGAKPLQNHGAPVATAGPPAALRPPVSQLPAAPAVASRAPAASSPSSLPTPIRPFSESTPVYAVPAASVPGVSLSGGGGLDPGAPTSVATPVAVSISSAPPAARTEGDTGPVEGAAVSPSSLPAGSLDEVPESGASLGGESVSDAAPVAGRGEVDLTRGQGQGSTASGVAAASPASLLNLTLQDGSEGRRMTSATPPVAAEAGSPGVSGALLSPAAGSKSVPSPSVASPAGVAPSLAAPGCSDLSSASSGTQRRGTEEPEAEPARQDERACATPAEVPAGSPGGPSPSIEEVHK</sequence>
<evidence type="ECO:0000256" key="15">
    <source>
        <dbReference type="PROSITE-ProRule" id="PRU10141"/>
    </source>
</evidence>
<feature type="region of interest" description="Disordered" evidence="16">
    <location>
        <begin position="1839"/>
        <end position="1891"/>
    </location>
</feature>
<organism evidence="20 21">
    <name type="scientific">Toxoplasma gondii p89</name>
    <dbReference type="NCBI Taxonomy" id="943119"/>
    <lineage>
        <taxon>Eukaryota</taxon>
        <taxon>Sar</taxon>
        <taxon>Alveolata</taxon>
        <taxon>Apicomplexa</taxon>
        <taxon>Conoidasida</taxon>
        <taxon>Coccidia</taxon>
        <taxon>Eucoccidiorida</taxon>
        <taxon>Eimeriorina</taxon>
        <taxon>Sarcocystidae</taxon>
        <taxon>Toxoplasma</taxon>
    </lineage>
</organism>
<dbReference type="Pfam" id="PF00169">
    <property type="entry name" value="PH"/>
    <property type="match status" value="1"/>
</dbReference>
<feature type="compositionally biased region" description="Basic and acidic residues" evidence="16">
    <location>
        <begin position="2093"/>
        <end position="2109"/>
    </location>
</feature>
<name>A0A086KD25_TOXGO</name>
<protein>
    <recommendedName>
        <fullName evidence="3">non-specific serine/threonine protein kinase</fullName>
        <ecNumber evidence="3">2.7.11.1</ecNumber>
    </recommendedName>
</protein>
<evidence type="ECO:0000256" key="3">
    <source>
        <dbReference type="ARBA" id="ARBA00012513"/>
    </source>
</evidence>
<dbReference type="SMART" id="SM00233">
    <property type="entry name" value="PH"/>
    <property type="match status" value="1"/>
</dbReference>
<dbReference type="Gene3D" id="1.10.510.10">
    <property type="entry name" value="Transferase(Phosphotransferase) domain 1"/>
    <property type="match status" value="1"/>
</dbReference>
<feature type="domain" description="Protein kinase" evidence="18">
    <location>
        <begin position="1533"/>
        <end position="1790"/>
    </location>
</feature>
<dbReference type="Proteomes" id="UP000028828">
    <property type="component" value="Unassembled WGS sequence"/>
</dbReference>
<keyword evidence="5 20" id="KW-0808">Transferase</keyword>
<feature type="domain" description="EF-hand" evidence="19">
    <location>
        <begin position="113"/>
        <end position="148"/>
    </location>
</feature>
<dbReference type="Pfam" id="PF00069">
    <property type="entry name" value="Pkinase"/>
    <property type="match status" value="1"/>
</dbReference>
<feature type="compositionally biased region" description="Low complexity" evidence="16">
    <location>
        <begin position="2052"/>
        <end position="2079"/>
    </location>
</feature>
<dbReference type="GO" id="GO:0005509">
    <property type="term" value="F:calcium ion binding"/>
    <property type="evidence" value="ECO:0007669"/>
    <property type="project" value="InterPro"/>
</dbReference>
<dbReference type="GO" id="GO:0004674">
    <property type="term" value="F:protein serine/threonine kinase activity"/>
    <property type="evidence" value="ECO:0007669"/>
    <property type="project" value="UniProtKB-KW"/>
</dbReference>
<feature type="compositionally biased region" description="Low complexity" evidence="16">
    <location>
        <begin position="199"/>
        <end position="208"/>
    </location>
</feature>
<feature type="domain" description="PH" evidence="17">
    <location>
        <begin position="1425"/>
        <end position="1525"/>
    </location>
</feature>
<keyword evidence="8 15" id="KW-0547">Nucleotide-binding</keyword>
<dbReference type="SMART" id="SM00220">
    <property type="entry name" value="S_TKc"/>
    <property type="match status" value="1"/>
</dbReference>
<dbReference type="GO" id="GO:0106310">
    <property type="term" value="F:protein serine kinase activity"/>
    <property type="evidence" value="ECO:0007669"/>
    <property type="project" value="RHEA"/>
</dbReference>
<feature type="region of interest" description="Disordered" evidence="16">
    <location>
        <begin position="844"/>
        <end position="885"/>
    </location>
</feature>
<dbReference type="InterPro" id="IPR011992">
    <property type="entry name" value="EF-hand-dom_pair"/>
</dbReference>
<feature type="region of interest" description="Disordered" evidence="16">
    <location>
        <begin position="771"/>
        <end position="818"/>
    </location>
</feature>
<feature type="compositionally biased region" description="Polar residues" evidence="16">
    <location>
        <begin position="376"/>
        <end position="390"/>
    </location>
</feature>
<dbReference type="SMART" id="SM00054">
    <property type="entry name" value="EFh"/>
    <property type="match status" value="2"/>
</dbReference>
<dbReference type="PROSITE" id="PS00108">
    <property type="entry name" value="PROTEIN_KINASE_ST"/>
    <property type="match status" value="1"/>
</dbReference>
<dbReference type="OrthoDB" id="332354at2759"/>
<feature type="compositionally biased region" description="Acidic residues" evidence="16">
    <location>
        <begin position="210"/>
        <end position="219"/>
    </location>
</feature>
<evidence type="ECO:0000256" key="13">
    <source>
        <dbReference type="ARBA" id="ARBA00047899"/>
    </source>
</evidence>
<feature type="compositionally biased region" description="Basic and acidic residues" evidence="16">
    <location>
        <begin position="660"/>
        <end position="669"/>
    </location>
</feature>
<dbReference type="InterPro" id="IPR000719">
    <property type="entry name" value="Prot_kinase_dom"/>
</dbReference>
<comment type="catalytic activity">
    <reaction evidence="14">
        <text>L-seryl-[protein] + ATP = O-phospho-L-seryl-[protein] + ADP + H(+)</text>
        <dbReference type="Rhea" id="RHEA:17989"/>
        <dbReference type="Rhea" id="RHEA-COMP:9863"/>
        <dbReference type="Rhea" id="RHEA-COMP:11604"/>
        <dbReference type="ChEBI" id="CHEBI:15378"/>
        <dbReference type="ChEBI" id="CHEBI:29999"/>
        <dbReference type="ChEBI" id="CHEBI:30616"/>
        <dbReference type="ChEBI" id="CHEBI:83421"/>
        <dbReference type="ChEBI" id="CHEBI:456216"/>
        <dbReference type="EC" id="2.7.11.1"/>
    </reaction>
</comment>
<evidence type="ECO:0000256" key="10">
    <source>
        <dbReference type="ARBA" id="ARBA00022837"/>
    </source>
</evidence>
<feature type="compositionally biased region" description="Basic and acidic residues" evidence="16">
    <location>
        <begin position="270"/>
        <end position="280"/>
    </location>
</feature>
<feature type="domain" description="EF-hand" evidence="19">
    <location>
        <begin position="83"/>
        <end position="112"/>
    </location>
</feature>
<keyword evidence="10" id="KW-0106">Calcium</keyword>
<dbReference type="CDD" id="cd00051">
    <property type="entry name" value="EFh"/>
    <property type="match status" value="1"/>
</dbReference>
<evidence type="ECO:0000313" key="21">
    <source>
        <dbReference type="Proteomes" id="UP000028828"/>
    </source>
</evidence>
<dbReference type="Gene3D" id="2.30.29.30">
    <property type="entry name" value="Pleckstrin-homology domain (PH domain)/Phosphotyrosine-binding domain (PTB)"/>
    <property type="match status" value="1"/>
</dbReference>
<feature type="compositionally biased region" description="Low complexity" evidence="16">
    <location>
        <begin position="1869"/>
        <end position="1888"/>
    </location>
</feature>
<feature type="compositionally biased region" description="Polar residues" evidence="16">
    <location>
        <begin position="181"/>
        <end position="193"/>
    </location>
</feature>
<evidence type="ECO:0000256" key="1">
    <source>
        <dbReference type="ARBA" id="ARBA00001946"/>
    </source>
</evidence>
<dbReference type="InterPro" id="IPR001849">
    <property type="entry name" value="PH_domain"/>
</dbReference>
<feature type="compositionally biased region" description="Polar residues" evidence="16">
    <location>
        <begin position="868"/>
        <end position="877"/>
    </location>
</feature>
<accession>A0A086KD25</accession>
<dbReference type="GO" id="GO:0005524">
    <property type="term" value="F:ATP binding"/>
    <property type="evidence" value="ECO:0007669"/>
    <property type="project" value="UniProtKB-UniRule"/>
</dbReference>
<dbReference type="PROSITE" id="PS50011">
    <property type="entry name" value="PROTEIN_KINASE_DOM"/>
    <property type="match status" value="1"/>
</dbReference>
<comment type="catalytic activity">
    <reaction evidence="13">
        <text>L-threonyl-[protein] + ATP = O-phospho-L-threonyl-[protein] + ADP + H(+)</text>
        <dbReference type="Rhea" id="RHEA:46608"/>
        <dbReference type="Rhea" id="RHEA-COMP:11060"/>
        <dbReference type="Rhea" id="RHEA-COMP:11605"/>
        <dbReference type="ChEBI" id="CHEBI:15378"/>
        <dbReference type="ChEBI" id="CHEBI:30013"/>
        <dbReference type="ChEBI" id="CHEBI:30616"/>
        <dbReference type="ChEBI" id="CHEBI:61977"/>
        <dbReference type="ChEBI" id="CHEBI:456216"/>
        <dbReference type="EC" id="2.7.11.1"/>
    </reaction>
</comment>
<feature type="compositionally biased region" description="Polar residues" evidence="16">
    <location>
        <begin position="454"/>
        <end position="474"/>
    </location>
</feature>
<feature type="compositionally biased region" description="Polar residues" evidence="16">
    <location>
        <begin position="2082"/>
        <end position="2092"/>
    </location>
</feature>
<reference evidence="20 21" key="1">
    <citation type="submission" date="2014-03" db="EMBL/GenBank/DDBJ databases">
        <authorList>
            <person name="Sibley D."/>
            <person name="Venepally P."/>
            <person name="Karamycheva S."/>
            <person name="Hadjithomas M."/>
            <person name="Khan A."/>
            <person name="Brunk B."/>
            <person name="Roos D."/>
            <person name="Caler E."/>
            <person name="Lorenzi H."/>
        </authorList>
    </citation>
    <scope>NUCLEOTIDE SEQUENCE [LARGE SCALE GENOMIC DNA]</scope>
    <source>
        <strain evidence="21">p89</strain>
    </source>
</reference>
<evidence type="ECO:0000256" key="2">
    <source>
        <dbReference type="ARBA" id="ARBA00011245"/>
    </source>
</evidence>
<feature type="compositionally biased region" description="Low complexity" evidence="16">
    <location>
        <begin position="554"/>
        <end position="565"/>
    </location>
</feature>
<feature type="region of interest" description="Disordered" evidence="16">
    <location>
        <begin position="933"/>
        <end position="978"/>
    </location>
</feature>
<comment type="similarity">
    <text evidence="12">Belongs to the protein kinase superfamily. Ser/Thr protein kinase family. CDPK subfamily.</text>
</comment>
<dbReference type="InterPro" id="IPR018247">
    <property type="entry name" value="EF_Hand_1_Ca_BS"/>
</dbReference>